<reference evidence="2 3" key="1">
    <citation type="journal article" date="2019" name="Sci. Rep.">
        <title>Orb-weaving spider Araneus ventricosus genome elucidates the spidroin gene catalogue.</title>
        <authorList>
            <person name="Kono N."/>
            <person name="Nakamura H."/>
            <person name="Ohtoshi R."/>
            <person name="Moran D.A.P."/>
            <person name="Shinohara A."/>
            <person name="Yoshida Y."/>
            <person name="Fujiwara M."/>
            <person name="Mori M."/>
            <person name="Tomita M."/>
            <person name="Arakawa K."/>
        </authorList>
    </citation>
    <scope>NUCLEOTIDE SEQUENCE [LARGE SCALE GENOMIC DNA]</scope>
</reference>
<evidence type="ECO:0000313" key="3">
    <source>
        <dbReference type="Proteomes" id="UP000499080"/>
    </source>
</evidence>
<feature type="non-terminal residue" evidence="2">
    <location>
        <position position="1"/>
    </location>
</feature>
<proteinExistence type="predicted"/>
<evidence type="ECO:0000313" key="2">
    <source>
        <dbReference type="EMBL" id="GBM55975.1"/>
    </source>
</evidence>
<organism evidence="2 3">
    <name type="scientific">Araneus ventricosus</name>
    <name type="common">Orbweaver spider</name>
    <name type="synonym">Epeira ventricosa</name>
    <dbReference type="NCBI Taxonomy" id="182803"/>
    <lineage>
        <taxon>Eukaryota</taxon>
        <taxon>Metazoa</taxon>
        <taxon>Ecdysozoa</taxon>
        <taxon>Arthropoda</taxon>
        <taxon>Chelicerata</taxon>
        <taxon>Arachnida</taxon>
        <taxon>Araneae</taxon>
        <taxon>Araneomorphae</taxon>
        <taxon>Entelegynae</taxon>
        <taxon>Araneoidea</taxon>
        <taxon>Araneidae</taxon>
        <taxon>Araneus</taxon>
    </lineage>
</organism>
<dbReference type="Proteomes" id="UP000499080">
    <property type="component" value="Unassembled WGS sequence"/>
</dbReference>
<gene>
    <name evidence="2" type="ORF">AVEN_222190_1</name>
</gene>
<dbReference type="AlphaFoldDB" id="A0A4Y2GT41"/>
<keyword evidence="3" id="KW-1185">Reference proteome</keyword>
<evidence type="ECO:0000256" key="1">
    <source>
        <dbReference type="SAM" id="MobiDB-lite"/>
    </source>
</evidence>
<comment type="caution">
    <text evidence="2">The sequence shown here is derived from an EMBL/GenBank/DDBJ whole genome shotgun (WGS) entry which is preliminary data.</text>
</comment>
<accession>A0A4Y2GT41</accession>
<name>A0A4Y2GT41_ARAVE</name>
<sequence length="141" mass="15418">GDCSSSALTDDPPLSPSYNVTRRPALAVPVERNRKSTAADHLEQTVGSSIVYMSTGLSGVFHFIIRRLENMLTIHLDSGVSVFFPGESRYTRNLSRVIYSFGQHHQGKVATKKMSPVALECWFGVALSSVLEQFSVSSAEP</sequence>
<feature type="region of interest" description="Disordered" evidence="1">
    <location>
        <begin position="1"/>
        <end position="20"/>
    </location>
</feature>
<protein>
    <submittedName>
        <fullName evidence="2">Uncharacterized protein</fullName>
    </submittedName>
</protein>
<dbReference type="EMBL" id="BGPR01255637">
    <property type="protein sequence ID" value="GBM55975.1"/>
    <property type="molecule type" value="Genomic_DNA"/>
</dbReference>